<organism evidence="6 9">
    <name type="scientific">Odoribacter splanchnicus</name>
    <dbReference type="NCBI Taxonomy" id="28118"/>
    <lineage>
        <taxon>Bacteria</taxon>
        <taxon>Pseudomonadati</taxon>
        <taxon>Bacteroidota</taxon>
        <taxon>Bacteroidia</taxon>
        <taxon>Bacteroidales</taxon>
        <taxon>Odoribacteraceae</taxon>
        <taxon>Odoribacter</taxon>
    </lineage>
</organism>
<dbReference type="InterPro" id="IPR016181">
    <property type="entry name" value="Acyl_CoA_acyltransferase"/>
</dbReference>
<dbReference type="EMBL" id="JAQMRD010000001">
    <property type="protein sequence ID" value="MDB9221418.1"/>
    <property type="molecule type" value="Genomic_DNA"/>
</dbReference>
<dbReference type="SUPFAM" id="SSF55729">
    <property type="entry name" value="Acyl-CoA N-acyltransferases (Nat)"/>
    <property type="match status" value="1"/>
</dbReference>
<dbReference type="Proteomes" id="UP001212263">
    <property type="component" value="Unassembled WGS sequence"/>
</dbReference>
<evidence type="ECO:0000313" key="3">
    <source>
        <dbReference type="EMBL" id="MDB9221418.1"/>
    </source>
</evidence>
<dbReference type="InterPro" id="IPR000182">
    <property type="entry name" value="GNAT_dom"/>
</dbReference>
<reference evidence="2" key="2">
    <citation type="submission" date="2022-01" db="EMBL/GenBank/DDBJ databases">
        <title>Collection of gut derived symbiotic bacterial strains cultured from healthy donors.</title>
        <authorList>
            <person name="Lin H."/>
            <person name="Kohout C."/>
            <person name="Waligurski E."/>
            <person name="Pamer E.G."/>
        </authorList>
    </citation>
    <scope>NUCLEOTIDE SEQUENCE</scope>
    <source>
        <strain evidence="2">DFI.1.149</strain>
    </source>
</reference>
<accession>A0A1Y3YJ34</accession>
<gene>
    <name evidence="5" type="ORF">DWW24_00310</name>
    <name evidence="4" type="ORF">DWW57_04650</name>
    <name evidence="6" type="ORF">DXA53_05610</name>
    <name evidence="2" type="ORF">L0P03_07845</name>
    <name evidence="3" type="ORF">PN645_00175</name>
</gene>
<dbReference type="PANTHER" id="PTHR43792">
    <property type="entry name" value="GNAT FAMILY, PUTATIVE (AFU_ORTHOLOGUE AFUA_3G00765)-RELATED-RELATED"/>
    <property type="match status" value="1"/>
</dbReference>
<evidence type="ECO:0000313" key="6">
    <source>
        <dbReference type="EMBL" id="RGY08125.1"/>
    </source>
</evidence>
<evidence type="ECO:0000313" key="9">
    <source>
        <dbReference type="Proteomes" id="UP000284434"/>
    </source>
</evidence>
<protein>
    <submittedName>
        <fullName evidence="2 6">N-acetyltransferase</fullName>
    </submittedName>
</protein>
<dbReference type="EMBL" id="QSCO01000006">
    <property type="protein sequence ID" value="RGY08125.1"/>
    <property type="molecule type" value="Genomic_DNA"/>
</dbReference>
<evidence type="ECO:0000259" key="1">
    <source>
        <dbReference type="PROSITE" id="PS51186"/>
    </source>
</evidence>
<dbReference type="OMA" id="QVMRYFP"/>
<feature type="domain" description="N-acetyltransferase" evidence="1">
    <location>
        <begin position="9"/>
        <end position="166"/>
    </location>
</feature>
<evidence type="ECO:0000313" key="2">
    <source>
        <dbReference type="EMBL" id="MCG4959760.1"/>
    </source>
</evidence>
<comment type="caution">
    <text evidence="6">The sequence shown here is derived from an EMBL/GenBank/DDBJ whole genome shotgun (WGS) entry which is preliminary data.</text>
</comment>
<name>A0A1Y3YJ34_9BACT</name>
<dbReference type="PROSITE" id="PS51186">
    <property type="entry name" value="GNAT"/>
    <property type="match status" value="1"/>
</dbReference>
<evidence type="ECO:0000313" key="7">
    <source>
        <dbReference type="Proteomes" id="UP000283426"/>
    </source>
</evidence>
<reference evidence="7 8" key="1">
    <citation type="submission" date="2018-08" db="EMBL/GenBank/DDBJ databases">
        <title>A genome reference for cultivated species of the human gut microbiota.</title>
        <authorList>
            <person name="Zou Y."/>
            <person name="Xue W."/>
            <person name="Luo G."/>
        </authorList>
    </citation>
    <scope>NUCLEOTIDE SEQUENCE [LARGE SCALE GENOMIC DNA]</scope>
    <source>
        <strain evidence="5 7">AF14-6AC</strain>
        <strain evidence="4 8">AF16-14</strain>
        <strain evidence="6 9">OF03-11</strain>
    </source>
</reference>
<dbReference type="EMBL" id="QRYW01000001">
    <property type="protein sequence ID" value="RGV30556.1"/>
    <property type="molecule type" value="Genomic_DNA"/>
</dbReference>
<sequence>MIYLETERLVLRDWREEDSVVFSRMNRDPKVMEYFLKPLTDTESRDFYERIRREIDTFGWGLFAAEVKISGKFIGYIGLHHTNFETDFCPCIEIGWRLCENSWGRGYATEGARACLDYAFRQLQLPEIYSFTSLPNRRSERVMQKIGLQKIGEFDHPLVPAGHPLLRHVLYRAEKG</sequence>
<keyword evidence="6" id="KW-0808">Transferase</keyword>
<dbReference type="RefSeq" id="WP_013611362.1">
    <property type="nucleotide sequence ID" value="NZ_BAABYK010000001.1"/>
</dbReference>
<proteinExistence type="predicted"/>
<dbReference type="EMBL" id="JAKNDN010000012">
    <property type="protein sequence ID" value="MCG4959760.1"/>
    <property type="molecule type" value="Genomic_DNA"/>
</dbReference>
<dbReference type="Proteomes" id="UP000283426">
    <property type="component" value="Unassembled WGS sequence"/>
</dbReference>
<dbReference type="PANTHER" id="PTHR43792:SF1">
    <property type="entry name" value="N-ACETYLTRANSFERASE DOMAIN-CONTAINING PROTEIN"/>
    <property type="match status" value="1"/>
</dbReference>
<dbReference type="InterPro" id="IPR051531">
    <property type="entry name" value="N-acetyltransferase"/>
</dbReference>
<dbReference type="Gene3D" id="3.40.630.30">
    <property type="match status" value="1"/>
</dbReference>
<evidence type="ECO:0000313" key="4">
    <source>
        <dbReference type="EMBL" id="RGU57786.1"/>
    </source>
</evidence>
<dbReference type="EMBL" id="QRYC01000004">
    <property type="protein sequence ID" value="RGU57786.1"/>
    <property type="molecule type" value="Genomic_DNA"/>
</dbReference>
<dbReference type="Proteomes" id="UP001199750">
    <property type="component" value="Unassembled WGS sequence"/>
</dbReference>
<dbReference type="GO" id="GO:0016747">
    <property type="term" value="F:acyltransferase activity, transferring groups other than amino-acyl groups"/>
    <property type="evidence" value="ECO:0007669"/>
    <property type="project" value="InterPro"/>
</dbReference>
<dbReference type="GeneID" id="61274314"/>
<evidence type="ECO:0000313" key="5">
    <source>
        <dbReference type="EMBL" id="RGV30556.1"/>
    </source>
</evidence>
<dbReference type="Pfam" id="PF13302">
    <property type="entry name" value="Acetyltransf_3"/>
    <property type="match status" value="1"/>
</dbReference>
<dbReference type="AlphaFoldDB" id="A0A1Y3YJ34"/>
<evidence type="ECO:0000313" key="8">
    <source>
        <dbReference type="Proteomes" id="UP000284243"/>
    </source>
</evidence>
<dbReference type="Proteomes" id="UP000284243">
    <property type="component" value="Unassembled WGS sequence"/>
</dbReference>
<reference evidence="3" key="3">
    <citation type="submission" date="2023-01" db="EMBL/GenBank/DDBJ databases">
        <title>Human gut microbiome strain richness.</title>
        <authorList>
            <person name="Chen-Liaw A."/>
        </authorList>
    </citation>
    <scope>NUCLEOTIDE SEQUENCE</scope>
    <source>
        <strain evidence="3">RTP21484st1_B7_RTP21484_190118</strain>
    </source>
</reference>
<dbReference type="Proteomes" id="UP000284434">
    <property type="component" value="Unassembled WGS sequence"/>
</dbReference>